<dbReference type="GO" id="GO:0071949">
    <property type="term" value="F:FAD binding"/>
    <property type="evidence" value="ECO:0007669"/>
    <property type="project" value="InterPro"/>
</dbReference>
<keyword evidence="3" id="KW-0274">FAD</keyword>
<proteinExistence type="inferred from homology"/>
<feature type="domain" description="FAD-binding PCMH-type" evidence="6">
    <location>
        <begin position="110"/>
        <end position="305"/>
    </location>
</feature>
<dbReference type="PROSITE" id="PS51387">
    <property type="entry name" value="FAD_PCMH"/>
    <property type="match status" value="1"/>
</dbReference>
<dbReference type="Pfam" id="PF01565">
    <property type="entry name" value="FAD_binding_4"/>
    <property type="match status" value="1"/>
</dbReference>
<protein>
    <submittedName>
        <fullName evidence="7">FAD-linked oxidoreductase</fullName>
    </submittedName>
</protein>
<organism evidence="7 8">
    <name type="scientific">Rhypophila decipiens</name>
    <dbReference type="NCBI Taxonomy" id="261697"/>
    <lineage>
        <taxon>Eukaryota</taxon>
        <taxon>Fungi</taxon>
        <taxon>Dikarya</taxon>
        <taxon>Ascomycota</taxon>
        <taxon>Pezizomycotina</taxon>
        <taxon>Sordariomycetes</taxon>
        <taxon>Sordariomycetidae</taxon>
        <taxon>Sordariales</taxon>
        <taxon>Naviculisporaceae</taxon>
        <taxon>Rhypophila</taxon>
    </lineage>
</organism>
<evidence type="ECO:0000256" key="3">
    <source>
        <dbReference type="ARBA" id="ARBA00022827"/>
    </source>
</evidence>
<reference evidence="7" key="2">
    <citation type="submission" date="2023-05" db="EMBL/GenBank/DDBJ databases">
        <authorList>
            <consortium name="Lawrence Berkeley National Laboratory"/>
            <person name="Steindorff A."/>
            <person name="Hensen N."/>
            <person name="Bonometti L."/>
            <person name="Westerberg I."/>
            <person name="Brannstrom I.O."/>
            <person name="Guillou S."/>
            <person name="Cros-Aarteil S."/>
            <person name="Calhoun S."/>
            <person name="Haridas S."/>
            <person name="Kuo A."/>
            <person name="Mondo S."/>
            <person name="Pangilinan J."/>
            <person name="Riley R."/>
            <person name="Labutti K."/>
            <person name="Andreopoulos B."/>
            <person name="Lipzen A."/>
            <person name="Chen C."/>
            <person name="Yanf M."/>
            <person name="Daum C."/>
            <person name="Ng V."/>
            <person name="Clum A."/>
            <person name="Ohm R."/>
            <person name="Martin F."/>
            <person name="Silar P."/>
            <person name="Natvig D."/>
            <person name="Lalanne C."/>
            <person name="Gautier V."/>
            <person name="Ament-Velasquez S.L."/>
            <person name="Kruys A."/>
            <person name="Hutchinson M.I."/>
            <person name="Powell A.J."/>
            <person name="Barry K."/>
            <person name="Miller A.N."/>
            <person name="Grigoriev I.V."/>
            <person name="Debuchy R."/>
            <person name="Gladieux P."/>
            <person name="Thoren M.H."/>
            <person name="Johannesson H."/>
        </authorList>
    </citation>
    <scope>NUCLEOTIDE SEQUENCE</scope>
    <source>
        <strain evidence="7">PSN293</strain>
    </source>
</reference>
<dbReference type="Proteomes" id="UP001301769">
    <property type="component" value="Unassembled WGS sequence"/>
</dbReference>
<reference evidence="7" key="1">
    <citation type="journal article" date="2023" name="Mol. Phylogenet. Evol.">
        <title>Genome-scale phylogeny and comparative genomics of the fungal order Sordariales.</title>
        <authorList>
            <person name="Hensen N."/>
            <person name="Bonometti L."/>
            <person name="Westerberg I."/>
            <person name="Brannstrom I.O."/>
            <person name="Guillou S."/>
            <person name="Cros-Aarteil S."/>
            <person name="Calhoun S."/>
            <person name="Haridas S."/>
            <person name="Kuo A."/>
            <person name="Mondo S."/>
            <person name="Pangilinan J."/>
            <person name="Riley R."/>
            <person name="LaButti K."/>
            <person name="Andreopoulos B."/>
            <person name="Lipzen A."/>
            <person name="Chen C."/>
            <person name="Yan M."/>
            <person name="Daum C."/>
            <person name="Ng V."/>
            <person name="Clum A."/>
            <person name="Steindorff A."/>
            <person name="Ohm R.A."/>
            <person name="Martin F."/>
            <person name="Silar P."/>
            <person name="Natvig D.O."/>
            <person name="Lalanne C."/>
            <person name="Gautier V."/>
            <person name="Ament-Velasquez S.L."/>
            <person name="Kruys A."/>
            <person name="Hutchinson M.I."/>
            <person name="Powell A.J."/>
            <person name="Barry K."/>
            <person name="Miller A.N."/>
            <person name="Grigoriev I.V."/>
            <person name="Debuchy R."/>
            <person name="Gladieux P."/>
            <person name="Hiltunen Thoren M."/>
            <person name="Johannesson H."/>
        </authorList>
    </citation>
    <scope>NUCLEOTIDE SEQUENCE</scope>
    <source>
        <strain evidence="7">PSN293</strain>
    </source>
</reference>
<dbReference type="PANTHER" id="PTHR13878">
    <property type="entry name" value="GULONOLACTONE OXIDASE"/>
    <property type="match status" value="1"/>
</dbReference>
<accession>A0AAN7B6N9</accession>
<dbReference type="SUPFAM" id="SSF55103">
    <property type="entry name" value="FAD-linked oxidases, C-terminal domain"/>
    <property type="match status" value="1"/>
</dbReference>
<keyword evidence="5" id="KW-0732">Signal</keyword>
<dbReference type="Pfam" id="PF08031">
    <property type="entry name" value="BBE"/>
    <property type="match status" value="1"/>
</dbReference>
<dbReference type="AlphaFoldDB" id="A0AAN7B6N9"/>
<evidence type="ECO:0000313" key="8">
    <source>
        <dbReference type="Proteomes" id="UP001301769"/>
    </source>
</evidence>
<dbReference type="InterPro" id="IPR016164">
    <property type="entry name" value="FAD-linked_Oxase-like_C"/>
</dbReference>
<gene>
    <name evidence="7" type="ORF">QBC37DRAFT_288826</name>
</gene>
<dbReference type="GO" id="GO:0016491">
    <property type="term" value="F:oxidoreductase activity"/>
    <property type="evidence" value="ECO:0007669"/>
    <property type="project" value="UniProtKB-KW"/>
</dbReference>
<keyword evidence="2" id="KW-0285">Flavoprotein</keyword>
<dbReference type="SUPFAM" id="SSF56176">
    <property type="entry name" value="FAD-binding/transporter-associated domain-like"/>
    <property type="match status" value="1"/>
</dbReference>
<dbReference type="InterPro" id="IPR012951">
    <property type="entry name" value="BBE"/>
</dbReference>
<evidence type="ECO:0000259" key="6">
    <source>
        <dbReference type="PROSITE" id="PS51387"/>
    </source>
</evidence>
<dbReference type="InterPro" id="IPR016169">
    <property type="entry name" value="FAD-bd_PCMH_sub2"/>
</dbReference>
<feature type="chain" id="PRO_5042923719" evidence="5">
    <location>
        <begin position="20"/>
        <end position="593"/>
    </location>
</feature>
<dbReference type="PANTHER" id="PTHR13878:SF91">
    <property type="entry name" value="FAD BINDING DOMAIN PROTEIN (AFU_ORTHOLOGUE AFUA_6G12070)-RELATED"/>
    <property type="match status" value="1"/>
</dbReference>
<sequence>MKLPNRTLLLLSSPLVVRGTPVPAADGDILLSQLNQTLEGRVQTTQPILSPCFSDSSSSACNSLKHSLSSPFYRADQYPSFQNLQGEACISDPSNQCSLPGQSNSSVCNQGVLAQHYLEITSASDVQAVFDSSIKNKPIISIKNTGHDYNMRSSSRRKMQGQEDQVEIALWTRNLKSMVYHPSFVPSGCVRGSVPAVKGITLGAGVSTSEAMAFAHSHNLSLPMGASNPSVGIAGGWLLNGGHGVLTNGYGLAVDRVLEFKIVTPDSSVRVLNACQERDLFWALRGGGGGSFGVVLEATMLVEDDSGPVVSAMMMFPLGSDPQLREWVGILAEHATEWALAGWGGPSGANLSLLVNPFLGETGVEEARKMLAPAIEFVEKQTGGFAMVDSYPSWYEYWVNNINATADGPGQDGRSVATFTTSRIIPERVFEQTEARRDLVDLLVELTGGASDLGKGMVTYFLADVPLRYSKLGEGTGRSNETSIHPAWYNSVWHVVSYGGFPASAGLEERRKVVSGMSDITTRLASVAPDGCTYSNEADPWMKDWSTQFWGDENYKKLVAVKREVDPQNLLTCWHCVGWTPEEDGYECISGLA</sequence>
<keyword evidence="4" id="KW-0560">Oxidoreductase</keyword>
<evidence type="ECO:0000313" key="7">
    <source>
        <dbReference type="EMBL" id="KAK4212047.1"/>
    </source>
</evidence>
<evidence type="ECO:0000256" key="4">
    <source>
        <dbReference type="ARBA" id="ARBA00023002"/>
    </source>
</evidence>
<dbReference type="InterPro" id="IPR050432">
    <property type="entry name" value="FAD-linked_Oxidoreductases_BP"/>
</dbReference>
<name>A0AAN7B6N9_9PEZI</name>
<evidence type="ECO:0000256" key="2">
    <source>
        <dbReference type="ARBA" id="ARBA00022630"/>
    </source>
</evidence>
<evidence type="ECO:0000256" key="5">
    <source>
        <dbReference type="SAM" id="SignalP"/>
    </source>
</evidence>
<dbReference type="InterPro" id="IPR006094">
    <property type="entry name" value="Oxid_FAD_bind_N"/>
</dbReference>
<comment type="similarity">
    <text evidence="1">Belongs to the oxygen-dependent FAD-linked oxidoreductase family.</text>
</comment>
<dbReference type="EMBL" id="MU858135">
    <property type="protein sequence ID" value="KAK4212047.1"/>
    <property type="molecule type" value="Genomic_DNA"/>
</dbReference>
<evidence type="ECO:0000256" key="1">
    <source>
        <dbReference type="ARBA" id="ARBA00005466"/>
    </source>
</evidence>
<dbReference type="InterPro" id="IPR016166">
    <property type="entry name" value="FAD-bd_PCMH"/>
</dbReference>
<dbReference type="InterPro" id="IPR036318">
    <property type="entry name" value="FAD-bd_PCMH-like_sf"/>
</dbReference>
<keyword evidence="8" id="KW-1185">Reference proteome</keyword>
<dbReference type="Gene3D" id="3.30.465.10">
    <property type="match status" value="2"/>
</dbReference>
<feature type="signal peptide" evidence="5">
    <location>
        <begin position="1"/>
        <end position="19"/>
    </location>
</feature>
<comment type="caution">
    <text evidence="7">The sequence shown here is derived from an EMBL/GenBank/DDBJ whole genome shotgun (WGS) entry which is preliminary data.</text>
</comment>